<comment type="caution">
    <text evidence="7">The sequence shown here is derived from an EMBL/GenBank/DDBJ whole genome shotgun (WGS) entry which is preliminary data.</text>
</comment>
<dbReference type="InterPro" id="IPR003099">
    <property type="entry name" value="Prephen_DH"/>
</dbReference>
<keyword evidence="5" id="KW-1133">Transmembrane helix</keyword>
<reference evidence="7" key="1">
    <citation type="submission" date="2022-12" db="EMBL/GenBank/DDBJ databases">
        <title>Clostridium sp. nov., isolated from industrial wastewater.</title>
        <authorList>
            <person name="Jiayan W."/>
        </authorList>
    </citation>
    <scope>NUCLEOTIDE SEQUENCE</scope>
    <source>
        <strain evidence="7">ZC22-4</strain>
    </source>
</reference>
<keyword evidence="5" id="KW-0472">Membrane</keyword>
<keyword evidence="4" id="KW-0175">Coiled coil</keyword>
<evidence type="ECO:0000313" key="7">
    <source>
        <dbReference type="EMBL" id="MCY6959237.1"/>
    </source>
</evidence>
<accession>A0ABT4DA98</accession>
<keyword evidence="5" id="KW-0812">Transmembrane</keyword>
<evidence type="ECO:0000256" key="3">
    <source>
        <dbReference type="ARBA" id="ARBA00029440"/>
    </source>
</evidence>
<dbReference type="RefSeq" id="WP_268061660.1">
    <property type="nucleotide sequence ID" value="NZ_JAPQFJ010000011.1"/>
</dbReference>
<dbReference type="InterPro" id="IPR046825">
    <property type="entry name" value="PDH_C"/>
</dbReference>
<feature type="coiled-coil region" evidence="4">
    <location>
        <begin position="239"/>
        <end position="266"/>
    </location>
</feature>
<dbReference type="PROSITE" id="PS51176">
    <property type="entry name" value="PDH_ADH"/>
    <property type="match status" value="1"/>
</dbReference>
<dbReference type="Proteomes" id="UP001144612">
    <property type="component" value="Unassembled WGS sequence"/>
</dbReference>
<dbReference type="InterPro" id="IPR036291">
    <property type="entry name" value="NAD(P)-bd_dom_sf"/>
</dbReference>
<feature type="transmembrane region" description="Helical" evidence="5">
    <location>
        <begin position="6"/>
        <end position="24"/>
    </location>
</feature>
<gene>
    <name evidence="7" type="ORF">OW729_11535</name>
</gene>
<dbReference type="Pfam" id="PF20463">
    <property type="entry name" value="PDH_C"/>
    <property type="match status" value="1"/>
</dbReference>
<dbReference type="SUPFAM" id="SSF48179">
    <property type="entry name" value="6-phosphogluconate dehydrogenase C-terminal domain-like"/>
    <property type="match status" value="1"/>
</dbReference>
<evidence type="ECO:0000256" key="1">
    <source>
        <dbReference type="ARBA" id="ARBA00007964"/>
    </source>
</evidence>
<proteinExistence type="inferred from homology"/>
<comment type="similarity">
    <text evidence="1">Belongs to the prephenate/arogenate dehydrogenase family.</text>
</comment>
<evidence type="ECO:0000256" key="4">
    <source>
        <dbReference type="SAM" id="Coils"/>
    </source>
</evidence>
<keyword evidence="2" id="KW-0560">Oxidoreductase</keyword>
<evidence type="ECO:0000256" key="2">
    <source>
        <dbReference type="ARBA" id="ARBA00023002"/>
    </source>
</evidence>
<dbReference type="Gene3D" id="1.10.3660.10">
    <property type="entry name" value="6-phosphogluconate dehydrogenase C-terminal like domain"/>
    <property type="match status" value="1"/>
</dbReference>
<protein>
    <submittedName>
        <fullName evidence="7">Prephenate dehydrogenase</fullName>
    </submittedName>
</protein>
<evidence type="ECO:0000313" key="8">
    <source>
        <dbReference type="Proteomes" id="UP001144612"/>
    </source>
</evidence>
<dbReference type="InterPro" id="IPR050812">
    <property type="entry name" value="Preph/Arog_dehydrog"/>
</dbReference>
<name>A0ABT4DA98_9CLOT</name>
<evidence type="ECO:0000256" key="5">
    <source>
        <dbReference type="SAM" id="Phobius"/>
    </source>
</evidence>
<sequence length="283" mass="32184">MDKIDFNISIVGIGLIGGSYAMSLKELSLGKIYGIDIDEKALEDAETMGIIDKGYVSPEIPLKDSDLVIICLYPKSVKKFVMDNIDNFKTGAIITDVTGVKTKILDEINYGLREDLDFIFGHPMAGREEKGLKFSSKEVFKGANYIITPTNRNKCENIKLIEDIIKKIGFKNIMTVTPEEHDKIISFTSQLPHVIAVSLVNSNNLDFDIGLFTGDSYRELTRIAQINSELWTELFIENKINLIKDIEIFEENIKKFKEAIIKEDREMLIKSMDNARKRRKEMS</sequence>
<evidence type="ECO:0000259" key="6">
    <source>
        <dbReference type="PROSITE" id="PS51176"/>
    </source>
</evidence>
<dbReference type="InterPro" id="IPR046826">
    <property type="entry name" value="PDH_N"/>
</dbReference>
<dbReference type="InterPro" id="IPR008927">
    <property type="entry name" value="6-PGluconate_DH-like_C_sf"/>
</dbReference>
<organism evidence="7 8">
    <name type="scientific">Clostridium brassicae</name>
    <dbReference type="NCBI Taxonomy" id="2999072"/>
    <lineage>
        <taxon>Bacteria</taxon>
        <taxon>Bacillati</taxon>
        <taxon>Bacillota</taxon>
        <taxon>Clostridia</taxon>
        <taxon>Eubacteriales</taxon>
        <taxon>Clostridiaceae</taxon>
        <taxon>Clostridium</taxon>
    </lineage>
</organism>
<dbReference type="EMBL" id="JAPQFJ010000011">
    <property type="protein sequence ID" value="MCY6959237.1"/>
    <property type="molecule type" value="Genomic_DNA"/>
</dbReference>
<dbReference type="Gene3D" id="3.40.50.720">
    <property type="entry name" value="NAD(P)-binding Rossmann-like Domain"/>
    <property type="match status" value="1"/>
</dbReference>
<dbReference type="PANTHER" id="PTHR21363">
    <property type="entry name" value="PREPHENATE DEHYDROGENASE"/>
    <property type="match status" value="1"/>
</dbReference>
<feature type="domain" description="Prephenate/arogenate dehydrogenase" evidence="6">
    <location>
        <begin position="6"/>
        <end position="283"/>
    </location>
</feature>
<comment type="pathway">
    <text evidence="3">Amino-acid biosynthesis.</text>
</comment>
<dbReference type="Pfam" id="PF02153">
    <property type="entry name" value="PDH_N"/>
    <property type="match status" value="1"/>
</dbReference>
<keyword evidence="8" id="KW-1185">Reference proteome</keyword>
<dbReference type="SUPFAM" id="SSF51735">
    <property type="entry name" value="NAD(P)-binding Rossmann-fold domains"/>
    <property type="match status" value="1"/>
</dbReference>
<dbReference type="PANTHER" id="PTHR21363:SF0">
    <property type="entry name" value="PREPHENATE DEHYDROGENASE [NADP(+)]"/>
    <property type="match status" value="1"/>
</dbReference>